<evidence type="ECO:0000313" key="6">
    <source>
        <dbReference type="EMBL" id="VAW99453.1"/>
    </source>
</evidence>
<evidence type="ECO:0000256" key="4">
    <source>
        <dbReference type="ARBA" id="ARBA00023027"/>
    </source>
</evidence>
<proteinExistence type="inferred from homology"/>
<dbReference type="Pfam" id="PF00346">
    <property type="entry name" value="Complex1_49kDa"/>
    <property type="match status" value="1"/>
</dbReference>
<reference evidence="6" key="1">
    <citation type="submission" date="2018-06" db="EMBL/GenBank/DDBJ databases">
        <authorList>
            <person name="Zhirakovskaya E."/>
        </authorList>
    </citation>
    <scope>NUCLEOTIDE SEQUENCE</scope>
</reference>
<dbReference type="InterPro" id="IPR001135">
    <property type="entry name" value="NADH_Q_OxRdtase_suD"/>
</dbReference>
<accession>A0A3B1AHU0</accession>
<protein>
    <submittedName>
        <fullName evidence="6">NADH-ubiquinone oxidoreductase chain D</fullName>
        <ecNumber evidence="6">1.6.5.3</ecNumber>
    </submittedName>
</protein>
<dbReference type="GO" id="GO:0051287">
    <property type="term" value="F:NAD binding"/>
    <property type="evidence" value="ECO:0007669"/>
    <property type="project" value="InterPro"/>
</dbReference>
<sequence>MPEIKNYTLNFGPQHPAAHGVLRLVLEMDGEVIERADPHVGLLHRATEKLAESKPYNQTIPYMDRLDYVSMMCNEHGYVLSLEKLLGVAPPERAQYIRVMFDELTRILNHLMWIGTHALDIGAMTVFLYAFREREDLMDIYEAVSGARMHAAYYRPGGVYRDLPEQMPRYDKKTKYRNETQSESLNKARDGSLLDFIEDFTDRFPTCIDEYETLLSDNRIWKQRTVGIAVVSPERAMNLGFTGPMLRGSGVEWDLRKKQPYEVYDKVDFDIPVGVEGDCYDRYLIRVEEMRQSNRIIRQCINWLRQNPGPVMLDDHKLTPPSREHMKGDMESLIHHFKLFTEGFVLPKGEVYTAIEHPKGEFATYLISDGANKPYRLKIRAPGFAHISAMDEMTKGHMLADVVAVIGTMDIVFGEIDR</sequence>
<dbReference type="GO" id="GO:0016651">
    <property type="term" value="F:oxidoreductase activity, acting on NAD(P)H"/>
    <property type="evidence" value="ECO:0007669"/>
    <property type="project" value="InterPro"/>
</dbReference>
<name>A0A3B1AHU0_9ZZZZ</name>
<comment type="similarity">
    <text evidence="1">Belongs to the complex I 49 kDa subunit family.</text>
</comment>
<dbReference type="HAMAP" id="MF_01358">
    <property type="entry name" value="NDH1_NuoD"/>
    <property type="match status" value="1"/>
</dbReference>
<dbReference type="PANTHER" id="PTHR11993">
    <property type="entry name" value="NADH-UBIQUINONE OXIDOREDUCTASE 49 KDA SUBUNIT"/>
    <property type="match status" value="1"/>
</dbReference>
<dbReference type="PROSITE" id="PS00535">
    <property type="entry name" value="COMPLEX1_49K"/>
    <property type="match status" value="1"/>
</dbReference>
<feature type="domain" description="NADH-quinone oxidoreductase subunit D" evidence="5">
    <location>
        <begin position="120"/>
        <end position="418"/>
    </location>
</feature>
<dbReference type="GO" id="GO:0048038">
    <property type="term" value="F:quinone binding"/>
    <property type="evidence" value="ECO:0007669"/>
    <property type="project" value="InterPro"/>
</dbReference>
<keyword evidence="3" id="KW-1278">Translocase</keyword>
<evidence type="ECO:0000256" key="1">
    <source>
        <dbReference type="ARBA" id="ARBA00005769"/>
    </source>
</evidence>
<evidence type="ECO:0000256" key="3">
    <source>
        <dbReference type="ARBA" id="ARBA00022967"/>
    </source>
</evidence>
<keyword evidence="4" id="KW-0520">NAD</keyword>
<dbReference type="NCBIfam" id="NF004739">
    <property type="entry name" value="PRK06075.1"/>
    <property type="match status" value="1"/>
</dbReference>
<dbReference type="EMBL" id="UOFT01000078">
    <property type="protein sequence ID" value="VAW99453.1"/>
    <property type="molecule type" value="Genomic_DNA"/>
</dbReference>
<dbReference type="InterPro" id="IPR022885">
    <property type="entry name" value="NDH1_su_D/H"/>
</dbReference>
<organism evidence="6">
    <name type="scientific">hydrothermal vent metagenome</name>
    <dbReference type="NCBI Taxonomy" id="652676"/>
    <lineage>
        <taxon>unclassified sequences</taxon>
        <taxon>metagenomes</taxon>
        <taxon>ecological metagenomes</taxon>
    </lineage>
</organism>
<dbReference type="InterPro" id="IPR014029">
    <property type="entry name" value="NADH_UbQ_OxRdtase_49kDa_CS"/>
</dbReference>
<evidence type="ECO:0000259" key="5">
    <source>
        <dbReference type="Pfam" id="PF00346"/>
    </source>
</evidence>
<keyword evidence="2" id="KW-0813">Transport</keyword>
<dbReference type="FunFam" id="1.10.645.10:FF:000005">
    <property type="entry name" value="NADH-quinone oxidoreductase subunit D"/>
    <property type="match status" value="1"/>
</dbReference>
<keyword evidence="6" id="KW-0830">Ubiquinone</keyword>
<evidence type="ECO:0000256" key="2">
    <source>
        <dbReference type="ARBA" id="ARBA00022448"/>
    </source>
</evidence>
<dbReference type="InterPro" id="IPR029014">
    <property type="entry name" value="NiFe-Hase_large"/>
</dbReference>
<gene>
    <name evidence="6" type="ORF">MNBD_GAMMA23-1418</name>
</gene>
<dbReference type="NCBIfam" id="TIGR01962">
    <property type="entry name" value="NuoD"/>
    <property type="match status" value="1"/>
</dbReference>
<dbReference type="AlphaFoldDB" id="A0A3B1AHU0"/>
<dbReference type="SUPFAM" id="SSF56762">
    <property type="entry name" value="HydB/Nqo4-like"/>
    <property type="match status" value="1"/>
</dbReference>
<dbReference type="PANTHER" id="PTHR11993:SF10">
    <property type="entry name" value="NADH DEHYDROGENASE [UBIQUINONE] IRON-SULFUR PROTEIN 2, MITOCHONDRIAL"/>
    <property type="match status" value="1"/>
</dbReference>
<dbReference type="EC" id="1.6.5.3" evidence="6"/>
<dbReference type="Gene3D" id="1.10.645.10">
    <property type="entry name" value="Cytochrome-c3 Hydrogenase, chain B"/>
    <property type="match status" value="1"/>
</dbReference>
<keyword evidence="6" id="KW-0560">Oxidoreductase</keyword>